<gene>
    <name evidence="2" type="ORF">V4C55_07620</name>
</gene>
<proteinExistence type="predicted"/>
<dbReference type="RefSeq" id="WP_201649878.1">
    <property type="nucleotide sequence ID" value="NZ_CAJHCS010000006.1"/>
</dbReference>
<sequence length="138" mass="15727">MATTQRSPSRVRSTAVKVATARKSATQADADPPHQRLKPRDILAAMKPGVRYSTAMLAEQLGVTVHAINPLLAQLANEGRCWQMPGQRSSVFWIPTSREARDFLERQRRRVTWNKGSLQGYDEQHRTFRELCMLTRHS</sequence>
<feature type="compositionally biased region" description="Polar residues" evidence="1">
    <location>
        <begin position="1"/>
        <end position="12"/>
    </location>
</feature>
<name>A0ABU9Q807_9BURK</name>
<evidence type="ECO:0000313" key="3">
    <source>
        <dbReference type="Proteomes" id="UP001494588"/>
    </source>
</evidence>
<organism evidence="2 3">
    <name type="scientific">Paraburkholderia sabiae</name>
    <dbReference type="NCBI Taxonomy" id="273251"/>
    <lineage>
        <taxon>Bacteria</taxon>
        <taxon>Pseudomonadati</taxon>
        <taxon>Pseudomonadota</taxon>
        <taxon>Betaproteobacteria</taxon>
        <taxon>Burkholderiales</taxon>
        <taxon>Burkholderiaceae</taxon>
        <taxon>Paraburkholderia</taxon>
    </lineage>
</organism>
<comment type="caution">
    <text evidence="2">The sequence shown here is derived from an EMBL/GenBank/DDBJ whole genome shotgun (WGS) entry which is preliminary data.</text>
</comment>
<protein>
    <submittedName>
        <fullName evidence="2">Uncharacterized protein</fullName>
    </submittedName>
</protein>
<dbReference type="EMBL" id="JAZHGC010000005">
    <property type="protein sequence ID" value="MEM5285571.1"/>
    <property type="molecule type" value="Genomic_DNA"/>
</dbReference>
<feature type="region of interest" description="Disordered" evidence="1">
    <location>
        <begin position="1"/>
        <end position="36"/>
    </location>
</feature>
<accession>A0ABU9Q807</accession>
<keyword evidence="3" id="KW-1185">Reference proteome</keyword>
<evidence type="ECO:0000256" key="1">
    <source>
        <dbReference type="SAM" id="MobiDB-lite"/>
    </source>
</evidence>
<dbReference type="Proteomes" id="UP001494588">
    <property type="component" value="Unassembled WGS sequence"/>
</dbReference>
<reference evidence="2 3" key="1">
    <citation type="submission" date="2024-01" db="EMBL/GenBank/DDBJ databases">
        <title>The diversity of rhizobia nodulating Mimosa spp. in eleven states of Brazil covering several biomes is determined by host plant, location, and edaphic factors.</title>
        <authorList>
            <person name="Rouws L."/>
            <person name="Barauna A."/>
            <person name="Beukes C."/>
            <person name="De Faria S.M."/>
            <person name="Gross E."/>
            <person name="Dos Reis Junior F.B."/>
            <person name="Simon M."/>
            <person name="Maluk M."/>
            <person name="Odee D.W."/>
            <person name="Kenicer G."/>
            <person name="Young J.P.W."/>
            <person name="Reis V.M."/>
            <person name="Zilli J."/>
            <person name="James E.K."/>
        </authorList>
    </citation>
    <scope>NUCLEOTIDE SEQUENCE [LARGE SCALE GENOMIC DNA]</scope>
    <source>
        <strain evidence="2 3">JPY77</strain>
    </source>
</reference>
<evidence type="ECO:0000313" key="2">
    <source>
        <dbReference type="EMBL" id="MEM5285571.1"/>
    </source>
</evidence>